<feature type="transmembrane region" description="Helical" evidence="7">
    <location>
        <begin position="214"/>
        <end position="232"/>
    </location>
</feature>
<dbReference type="GO" id="GO:0098852">
    <property type="term" value="C:lytic vacuole membrane"/>
    <property type="evidence" value="ECO:0007669"/>
    <property type="project" value="UniProtKB-ARBA"/>
</dbReference>
<gene>
    <name evidence="8" type="ORF">WOLCODRAFT_136732</name>
</gene>
<evidence type="ECO:0000313" key="8">
    <source>
        <dbReference type="EMBL" id="PCH40224.1"/>
    </source>
</evidence>
<evidence type="ECO:0000256" key="6">
    <source>
        <dbReference type="ARBA" id="ARBA00050768"/>
    </source>
</evidence>
<dbReference type="PANTHER" id="PTHR16201:SF44">
    <property type="entry name" value="SEVEN TRANSMEMBRANE PROTEIN 1"/>
    <property type="match status" value="1"/>
</dbReference>
<proteinExistence type="inferred from homology"/>
<dbReference type="FunFam" id="1.20.1280.290:FF:000012">
    <property type="entry name" value="Vacuolar membrane PQ loop repeat protein"/>
    <property type="match status" value="1"/>
</dbReference>
<evidence type="ECO:0000256" key="3">
    <source>
        <dbReference type="ARBA" id="ARBA00022989"/>
    </source>
</evidence>
<evidence type="ECO:0000256" key="2">
    <source>
        <dbReference type="ARBA" id="ARBA00022692"/>
    </source>
</evidence>
<dbReference type="Pfam" id="PF04193">
    <property type="entry name" value="PQ-loop"/>
    <property type="match status" value="2"/>
</dbReference>
<dbReference type="OMA" id="LIMNASW"/>
<dbReference type="Proteomes" id="UP000218811">
    <property type="component" value="Unassembled WGS sequence"/>
</dbReference>
<sequence>MHVVEYENLSNVLGWVSIACWLIVYTPQIIENYQRKSGEGLSVLFVIIWLAGDLCNLVGALMAHLIPTVIILALYYSACDIILLFQIYYYRYLKSASAPAPLLVPDDSLPSDLLEETPLLARDNDTEGGKTKTPVLRELARFAGALCFVFVVGVAAWAVDDLIRKGQARSKPEEIVEWRSQVLGWLSAVMYLGARIPQIAKNFETRCEGLSPFLFVYSITGNSTYVLSILTASTEKNHIVANAAWIAGSALTVFLDAFVICQFFYYRAADQRLSKRGGM</sequence>
<dbReference type="PANTHER" id="PTHR16201">
    <property type="entry name" value="SEVEN TRANSMEMBRANE PROTEIN 1-RELATED"/>
    <property type="match status" value="1"/>
</dbReference>
<dbReference type="GO" id="GO:0034486">
    <property type="term" value="P:vacuolar transmembrane transport"/>
    <property type="evidence" value="ECO:0007669"/>
    <property type="project" value="UniProtKB-ARBA"/>
</dbReference>
<keyword evidence="3 7" id="KW-1133">Transmembrane helix</keyword>
<dbReference type="FunFam" id="1.20.1280.290:FF:000009">
    <property type="entry name" value="PQ loop repeat family protein"/>
    <property type="match status" value="1"/>
</dbReference>
<dbReference type="Gene3D" id="1.20.1280.290">
    <property type="match status" value="2"/>
</dbReference>
<name>A0A2H3JU37_WOLCO</name>
<feature type="transmembrane region" description="Helical" evidence="7">
    <location>
        <begin position="244"/>
        <end position="266"/>
    </location>
</feature>
<dbReference type="AlphaFoldDB" id="A0A2H3JU37"/>
<dbReference type="SMART" id="SM00679">
    <property type="entry name" value="CTNS"/>
    <property type="match status" value="2"/>
</dbReference>
<dbReference type="OrthoDB" id="8048523at2759"/>
<evidence type="ECO:0000313" key="9">
    <source>
        <dbReference type="Proteomes" id="UP000218811"/>
    </source>
</evidence>
<feature type="transmembrane region" description="Helical" evidence="7">
    <location>
        <begin position="69"/>
        <end position="90"/>
    </location>
</feature>
<keyword evidence="4 7" id="KW-0472">Membrane</keyword>
<evidence type="ECO:0000256" key="5">
    <source>
        <dbReference type="ARBA" id="ARBA00038039"/>
    </source>
</evidence>
<organism evidence="8 9">
    <name type="scientific">Wolfiporia cocos (strain MD-104)</name>
    <name type="common">Brown rot fungus</name>
    <dbReference type="NCBI Taxonomy" id="742152"/>
    <lineage>
        <taxon>Eukaryota</taxon>
        <taxon>Fungi</taxon>
        <taxon>Dikarya</taxon>
        <taxon>Basidiomycota</taxon>
        <taxon>Agaricomycotina</taxon>
        <taxon>Agaricomycetes</taxon>
        <taxon>Polyporales</taxon>
        <taxon>Phaeolaceae</taxon>
        <taxon>Wolfiporia</taxon>
    </lineage>
</organism>
<dbReference type="InterPro" id="IPR051415">
    <property type="entry name" value="LAAT-1"/>
</dbReference>
<reference evidence="8 9" key="1">
    <citation type="journal article" date="2012" name="Science">
        <title>The Paleozoic origin of enzymatic lignin decomposition reconstructed from 31 fungal genomes.</title>
        <authorList>
            <person name="Floudas D."/>
            <person name="Binder M."/>
            <person name="Riley R."/>
            <person name="Barry K."/>
            <person name="Blanchette R.A."/>
            <person name="Henrissat B."/>
            <person name="Martinez A.T."/>
            <person name="Otillar R."/>
            <person name="Spatafora J.W."/>
            <person name="Yadav J.S."/>
            <person name="Aerts A."/>
            <person name="Benoit I."/>
            <person name="Boyd A."/>
            <person name="Carlson A."/>
            <person name="Copeland A."/>
            <person name="Coutinho P.M."/>
            <person name="de Vries R.P."/>
            <person name="Ferreira P."/>
            <person name="Findley K."/>
            <person name="Foster B."/>
            <person name="Gaskell J."/>
            <person name="Glotzer D."/>
            <person name="Gorecki P."/>
            <person name="Heitman J."/>
            <person name="Hesse C."/>
            <person name="Hori C."/>
            <person name="Igarashi K."/>
            <person name="Jurgens J.A."/>
            <person name="Kallen N."/>
            <person name="Kersten P."/>
            <person name="Kohler A."/>
            <person name="Kuees U."/>
            <person name="Kumar T.K.A."/>
            <person name="Kuo A."/>
            <person name="LaButti K."/>
            <person name="Larrondo L.F."/>
            <person name="Lindquist E."/>
            <person name="Ling A."/>
            <person name="Lombard V."/>
            <person name="Lucas S."/>
            <person name="Lundell T."/>
            <person name="Martin R."/>
            <person name="McLaughlin D.J."/>
            <person name="Morgenstern I."/>
            <person name="Morin E."/>
            <person name="Murat C."/>
            <person name="Nagy L.G."/>
            <person name="Nolan M."/>
            <person name="Ohm R.A."/>
            <person name="Patyshakuliyeva A."/>
            <person name="Rokas A."/>
            <person name="Ruiz-Duenas F.J."/>
            <person name="Sabat G."/>
            <person name="Salamov A."/>
            <person name="Samejima M."/>
            <person name="Schmutz J."/>
            <person name="Slot J.C."/>
            <person name="St John F."/>
            <person name="Stenlid J."/>
            <person name="Sun H."/>
            <person name="Sun S."/>
            <person name="Syed K."/>
            <person name="Tsang A."/>
            <person name="Wiebenga A."/>
            <person name="Young D."/>
            <person name="Pisabarro A."/>
            <person name="Eastwood D.C."/>
            <person name="Martin F."/>
            <person name="Cullen D."/>
            <person name="Grigoriev I.V."/>
            <person name="Hibbett D.S."/>
        </authorList>
    </citation>
    <scope>NUCLEOTIDE SEQUENCE [LARGE SCALE GENOMIC DNA]</scope>
    <source>
        <strain evidence="8 9">MD-104</strain>
    </source>
</reference>
<dbReference type="STRING" id="742152.A0A2H3JU37"/>
<protein>
    <submittedName>
        <fullName evidence="8">PQ-loop-domain-containing protein</fullName>
    </submittedName>
</protein>
<evidence type="ECO:0000256" key="4">
    <source>
        <dbReference type="ARBA" id="ARBA00023136"/>
    </source>
</evidence>
<evidence type="ECO:0000256" key="1">
    <source>
        <dbReference type="ARBA" id="ARBA00004141"/>
    </source>
</evidence>
<dbReference type="InterPro" id="IPR006603">
    <property type="entry name" value="PQ-loop_rpt"/>
</dbReference>
<feature type="transmembrane region" description="Helical" evidence="7">
    <location>
        <begin position="12"/>
        <end position="30"/>
    </location>
</feature>
<feature type="transmembrane region" description="Helical" evidence="7">
    <location>
        <begin position="139"/>
        <end position="158"/>
    </location>
</feature>
<comment type="similarity">
    <text evidence="5">Belongs to the laat-1 family.</text>
</comment>
<evidence type="ECO:0000256" key="7">
    <source>
        <dbReference type="SAM" id="Phobius"/>
    </source>
</evidence>
<feature type="transmembrane region" description="Helical" evidence="7">
    <location>
        <begin position="42"/>
        <end position="63"/>
    </location>
</feature>
<dbReference type="GO" id="GO:0015174">
    <property type="term" value="F:basic amino acid transmembrane transporter activity"/>
    <property type="evidence" value="ECO:0007669"/>
    <property type="project" value="UniProtKB-ARBA"/>
</dbReference>
<accession>A0A2H3JU37</accession>
<comment type="subcellular location">
    <subcellularLocation>
        <location evidence="1">Membrane</location>
        <topology evidence="1">Multi-pass membrane protein</topology>
    </subcellularLocation>
</comment>
<keyword evidence="2 7" id="KW-0812">Transmembrane</keyword>
<keyword evidence="9" id="KW-1185">Reference proteome</keyword>
<comment type="catalytic activity">
    <reaction evidence="6">
        <text>L-histidine(out) + L-arginine(in) = L-histidine(in) + L-arginine(out)</text>
        <dbReference type="Rhea" id="RHEA:71063"/>
        <dbReference type="ChEBI" id="CHEBI:32682"/>
        <dbReference type="ChEBI" id="CHEBI:57595"/>
    </reaction>
</comment>
<dbReference type="EMBL" id="KB468053">
    <property type="protein sequence ID" value="PCH40224.1"/>
    <property type="molecule type" value="Genomic_DNA"/>
</dbReference>